<keyword evidence="10" id="KW-1185">Reference proteome</keyword>
<dbReference type="PANTHER" id="PTHR46373:SF20">
    <property type="entry name" value="PROTEIN RKD1"/>
    <property type="match status" value="1"/>
</dbReference>
<evidence type="ECO:0000256" key="3">
    <source>
        <dbReference type="ARBA" id="ARBA00023054"/>
    </source>
</evidence>
<evidence type="ECO:0000256" key="7">
    <source>
        <dbReference type="SAM" id="MobiDB-lite"/>
    </source>
</evidence>
<feature type="compositionally biased region" description="Polar residues" evidence="7">
    <location>
        <begin position="1"/>
        <end position="18"/>
    </location>
</feature>
<dbReference type="InterPro" id="IPR003035">
    <property type="entry name" value="RWP-RK_dom"/>
</dbReference>
<evidence type="ECO:0000256" key="1">
    <source>
        <dbReference type="ARBA" id="ARBA00004049"/>
    </source>
</evidence>
<keyword evidence="4" id="KW-0238">DNA-binding</keyword>
<dbReference type="Pfam" id="PF02042">
    <property type="entry name" value="RWP-RK"/>
    <property type="match status" value="1"/>
</dbReference>
<feature type="region of interest" description="Disordered" evidence="7">
    <location>
        <begin position="1"/>
        <end position="55"/>
    </location>
</feature>
<gene>
    <name evidence="9" type="ORF">AKO1_010898</name>
</gene>
<feature type="compositionally biased region" description="Low complexity" evidence="7">
    <location>
        <begin position="22"/>
        <end position="32"/>
    </location>
</feature>
<feature type="domain" description="RWP-RK" evidence="8">
    <location>
        <begin position="41"/>
        <end position="128"/>
    </location>
</feature>
<keyword evidence="3" id="KW-0175">Coiled coil</keyword>
<dbReference type="PROSITE" id="PS51519">
    <property type="entry name" value="RWP_RK"/>
    <property type="match status" value="1"/>
</dbReference>
<dbReference type="InterPro" id="IPR044607">
    <property type="entry name" value="RKD-like"/>
</dbReference>
<dbReference type="PANTHER" id="PTHR46373">
    <property type="entry name" value="PROTEIN RKD4"/>
    <property type="match status" value="1"/>
</dbReference>
<comment type="caution">
    <text evidence="9">The sequence shown here is derived from an EMBL/GenBank/DDBJ whole genome shotgun (WGS) entry which is preliminary data.</text>
</comment>
<evidence type="ECO:0000313" key="9">
    <source>
        <dbReference type="EMBL" id="KAL0476290.1"/>
    </source>
</evidence>
<keyword evidence="6" id="KW-0539">Nucleus</keyword>
<dbReference type="GO" id="GO:0003677">
    <property type="term" value="F:DNA binding"/>
    <property type="evidence" value="ECO:0007669"/>
    <property type="project" value="UniProtKB-KW"/>
</dbReference>
<dbReference type="Proteomes" id="UP001431209">
    <property type="component" value="Unassembled WGS sequence"/>
</dbReference>
<evidence type="ECO:0000256" key="5">
    <source>
        <dbReference type="ARBA" id="ARBA00023163"/>
    </source>
</evidence>
<sequence>MVQQVEDNSSKASISNLNMAYDENSSSNSSSSDSDESQRNKKSSVKGISKPKSGRKVKITKEVLQDYYCYPQVEAAKLLGVSLSTLKRKFYELKIGRWPHYEARIKERKRSLTYILNANESNNPKRLDYRTLAVLNEAFADCTKPIRSYSLNESCI</sequence>
<evidence type="ECO:0000256" key="6">
    <source>
        <dbReference type="ARBA" id="ARBA00023242"/>
    </source>
</evidence>
<name>A0AAW2YH94_9EUKA</name>
<protein>
    <recommendedName>
        <fullName evidence="8">RWP-RK domain-containing protein</fullName>
    </recommendedName>
</protein>
<reference evidence="9 10" key="1">
    <citation type="submission" date="2024-03" db="EMBL/GenBank/DDBJ databases">
        <title>The Acrasis kona genome and developmental transcriptomes reveal deep origins of eukaryotic multicellular pathways.</title>
        <authorList>
            <person name="Sheikh S."/>
            <person name="Fu C.-J."/>
            <person name="Brown M.W."/>
            <person name="Baldauf S.L."/>
        </authorList>
    </citation>
    <scope>NUCLEOTIDE SEQUENCE [LARGE SCALE GENOMIC DNA]</scope>
    <source>
        <strain evidence="9 10">ATCC MYA-3509</strain>
    </source>
</reference>
<dbReference type="AlphaFoldDB" id="A0AAW2YH94"/>
<organism evidence="9 10">
    <name type="scientific">Acrasis kona</name>
    <dbReference type="NCBI Taxonomy" id="1008807"/>
    <lineage>
        <taxon>Eukaryota</taxon>
        <taxon>Discoba</taxon>
        <taxon>Heterolobosea</taxon>
        <taxon>Tetramitia</taxon>
        <taxon>Eutetramitia</taxon>
        <taxon>Acrasidae</taxon>
        <taxon>Acrasis</taxon>
    </lineage>
</organism>
<evidence type="ECO:0000256" key="4">
    <source>
        <dbReference type="ARBA" id="ARBA00023125"/>
    </source>
</evidence>
<evidence type="ECO:0000256" key="2">
    <source>
        <dbReference type="ARBA" id="ARBA00023015"/>
    </source>
</evidence>
<comment type="function">
    <text evidence="1">Putative transcription factor.</text>
</comment>
<evidence type="ECO:0000313" key="10">
    <source>
        <dbReference type="Proteomes" id="UP001431209"/>
    </source>
</evidence>
<accession>A0AAW2YH94</accession>
<keyword evidence="5" id="KW-0804">Transcription</keyword>
<evidence type="ECO:0000259" key="8">
    <source>
        <dbReference type="PROSITE" id="PS51519"/>
    </source>
</evidence>
<keyword evidence="2" id="KW-0805">Transcription regulation</keyword>
<dbReference type="EMBL" id="JAOPGA020000002">
    <property type="protein sequence ID" value="KAL0476290.1"/>
    <property type="molecule type" value="Genomic_DNA"/>
</dbReference>
<proteinExistence type="predicted"/>
<dbReference type="GO" id="GO:0003700">
    <property type="term" value="F:DNA-binding transcription factor activity"/>
    <property type="evidence" value="ECO:0007669"/>
    <property type="project" value="InterPro"/>
</dbReference>